<dbReference type="Proteomes" id="UP000316270">
    <property type="component" value="Chromosome 3"/>
</dbReference>
<name>A0A517L1D4_9PEZI</name>
<organism evidence="1 2">
    <name type="scientific">Venturia effusa</name>
    <dbReference type="NCBI Taxonomy" id="50376"/>
    <lineage>
        <taxon>Eukaryota</taxon>
        <taxon>Fungi</taxon>
        <taxon>Dikarya</taxon>
        <taxon>Ascomycota</taxon>
        <taxon>Pezizomycotina</taxon>
        <taxon>Dothideomycetes</taxon>
        <taxon>Pleosporomycetidae</taxon>
        <taxon>Venturiales</taxon>
        <taxon>Venturiaceae</taxon>
        <taxon>Venturia</taxon>
    </lineage>
</organism>
<evidence type="ECO:0000313" key="2">
    <source>
        <dbReference type="Proteomes" id="UP000316270"/>
    </source>
</evidence>
<dbReference type="OrthoDB" id="3891714at2759"/>
<evidence type="ECO:0000313" key="1">
    <source>
        <dbReference type="EMBL" id="QDS69436.1"/>
    </source>
</evidence>
<accession>A0A517L1D4</accession>
<keyword evidence="2" id="KW-1185">Reference proteome</keyword>
<gene>
    <name evidence="1" type="ORF">FKW77_005434</name>
</gene>
<reference evidence="1 2" key="1">
    <citation type="submission" date="2019-07" db="EMBL/GenBank/DDBJ databases">
        <title>Finished genome of Venturia effusa.</title>
        <authorList>
            <person name="Young C.A."/>
            <person name="Cox M.P."/>
            <person name="Ganley A.R.D."/>
            <person name="David W.J."/>
        </authorList>
    </citation>
    <scope>NUCLEOTIDE SEQUENCE [LARGE SCALE GENOMIC DNA]</scope>
    <source>
        <strain evidence="2">albino</strain>
    </source>
</reference>
<sequence length="288" mass="32220">MNIPVGLSDRIPQLQSCTIPQLLAFPTSLAALRTPILWNASCWVTDRRLDEFEQAQISKHQGKEHVEWCHFASDQDLNVSLLIVFPHLDTGFRNEVVMEKWTDEVVLPSFSGLGIGAGVLSRSWRVVRMTAEAEREETLNVNAPDTPLREVLVKRGGAAVTETDVANLWVEIRERADRHASGLFRNLFLVAVCRMDDHGAKEMSVEESWREIASKWDRVVDMDYVPVDSVRAFAKVMLGVQNSSPSMFPVPATPLTSPVHAPPPMARKRKPYVAITIVASNEILLSQV</sequence>
<dbReference type="AlphaFoldDB" id="A0A517L1D4"/>
<dbReference type="EMBL" id="CP042187">
    <property type="protein sequence ID" value="QDS69436.1"/>
    <property type="molecule type" value="Genomic_DNA"/>
</dbReference>
<proteinExistence type="predicted"/>
<protein>
    <submittedName>
        <fullName evidence="1">Uncharacterized protein</fullName>
    </submittedName>
</protein>